<dbReference type="Pfam" id="PF13671">
    <property type="entry name" value="AAA_33"/>
    <property type="match status" value="1"/>
</dbReference>
<keyword evidence="2" id="KW-1185">Reference proteome</keyword>
<protein>
    <submittedName>
        <fullName evidence="1">AAA family ATPase</fullName>
    </submittedName>
</protein>
<evidence type="ECO:0000313" key="2">
    <source>
        <dbReference type="Proteomes" id="UP000729733"/>
    </source>
</evidence>
<sequence length="157" mass="17986">MTSSILCHLLVGLPGSGKSTFARQLNEQIPNSVIISTDAIRLRLYGDEKIQGDWNTIEQSVIEQVRLAITHEQTAIYDATNVRLDWRNSLLDKVSDLNPEWIAWWINTPVNICKYWNRRRSRKVPNYVINAYYDDLQQSPPTLGEGYIAVKEITPLG</sequence>
<dbReference type="Proteomes" id="UP000729733">
    <property type="component" value="Unassembled WGS sequence"/>
</dbReference>
<dbReference type="SUPFAM" id="SSF52540">
    <property type="entry name" value="P-loop containing nucleoside triphosphate hydrolases"/>
    <property type="match status" value="1"/>
</dbReference>
<dbReference type="InterPro" id="IPR027417">
    <property type="entry name" value="P-loop_NTPase"/>
</dbReference>
<proteinExistence type="predicted"/>
<dbReference type="Gene3D" id="3.40.50.300">
    <property type="entry name" value="P-loop containing nucleotide triphosphate hydrolases"/>
    <property type="match status" value="1"/>
</dbReference>
<dbReference type="RefSeq" id="WP_229638828.1">
    <property type="nucleotide sequence ID" value="NZ_JADWDC010000004.1"/>
</dbReference>
<organism evidence="1 2">
    <name type="scientific">Waterburya agarophytonicola KI4</name>
    <dbReference type="NCBI Taxonomy" id="2874699"/>
    <lineage>
        <taxon>Bacteria</taxon>
        <taxon>Bacillati</taxon>
        <taxon>Cyanobacteriota</taxon>
        <taxon>Cyanophyceae</taxon>
        <taxon>Pleurocapsales</taxon>
        <taxon>Hyellaceae</taxon>
        <taxon>Waterburya</taxon>
        <taxon>Waterburya agarophytonicola</taxon>
    </lineage>
</organism>
<accession>A0A964FFM4</accession>
<dbReference type="AlphaFoldDB" id="A0A964FFM4"/>
<evidence type="ECO:0000313" key="1">
    <source>
        <dbReference type="EMBL" id="MCC0175829.1"/>
    </source>
</evidence>
<gene>
    <name evidence="1" type="ORF">I4641_02385</name>
</gene>
<dbReference type="PIRSF" id="PIRSF037081">
    <property type="entry name" value="P-loop_All4644_prd"/>
    <property type="match status" value="1"/>
</dbReference>
<comment type="caution">
    <text evidence="1">The sequence shown here is derived from an EMBL/GenBank/DDBJ whole genome shotgun (WGS) entry which is preliminary data.</text>
</comment>
<dbReference type="InterPro" id="IPR017101">
    <property type="entry name" value="P-loop_ATP/GTP-bd_All4644_prd"/>
</dbReference>
<name>A0A964FFM4_9CYAN</name>
<reference evidence="1" key="1">
    <citation type="journal article" date="2021" name="Antonie Van Leeuwenhoek">
        <title>Draft genome and description of Waterburya agarophytonicola gen. nov. sp. nov. (Pleurocapsales, Cyanobacteria): a seaweed symbiont.</title>
        <authorList>
            <person name="Bonthond G."/>
            <person name="Shalygin S."/>
            <person name="Bayer T."/>
            <person name="Weinberger F."/>
        </authorList>
    </citation>
    <scope>NUCLEOTIDE SEQUENCE</scope>
    <source>
        <strain evidence="1">KI4</strain>
    </source>
</reference>
<dbReference type="EMBL" id="JADWDC010000004">
    <property type="protein sequence ID" value="MCC0175829.1"/>
    <property type="molecule type" value="Genomic_DNA"/>
</dbReference>